<sequence length="508" mass="57640">MVWFRKGNRGYKESVGQMHWPSGEGRGDSESNSDGPMCAEALAEAHENAVAHVVVTEHAHPFNRKRNRLHPHRAPTGGVTLSQAWVYFRGLRGYGMGQTVARPEKAKPKARKKKREEPLVAQVSDASGAATDSDSDRIQEKSESQISPLAMRRGDFSVAAERERLLGRVFSERRAGAVRNQRGPRGPEGKTLHHRRLFLTELDPQLEPWPKPDTIASMVAFRDETGRLSFDFIETQSSKRSLETLQAVVRQEDPELLQRYLARSPFSLDGLLVMAEYHRRQGDYEQAQQLIRRAVYTVECSFAPDFSPFEAERGKAKKRGEKRFGNYPISSPQVRLRLPSDEKDESGAVGLAWPGWSCLRALWLHMHALAGQGMHRSALEMSKLLLSMTLPRDPLHVLLWVDHLCLRSHQYRTLHHLSLSLAQSLESWQSLQPEKKPFAKLEIAFPNFAYSVALAGILQKRPNMSALNQLTLEQILFVEDLDEDLLTFARLMRALLYFPACVRPLLEE</sequence>
<proteinExistence type="predicted"/>
<reference evidence="2 3" key="1">
    <citation type="submission" date="2024-02" db="EMBL/GenBank/DDBJ databases">
        <authorList>
            <person name="Chen Y."/>
            <person name="Shah S."/>
            <person name="Dougan E. K."/>
            <person name="Thang M."/>
            <person name="Chan C."/>
        </authorList>
    </citation>
    <scope>NUCLEOTIDE SEQUENCE [LARGE SCALE GENOMIC DNA]</scope>
</reference>
<protein>
    <submittedName>
        <fullName evidence="2">Transcription factor 25 (TCF-25) (Nuclear localized protein 1)</fullName>
    </submittedName>
</protein>
<feature type="region of interest" description="Disordered" evidence="1">
    <location>
        <begin position="14"/>
        <end position="36"/>
    </location>
</feature>
<dbReference type="PANTHER" id="PTHR22684">
    <property type="entry name" value="NULP1-RELATED"/>
    <property type="match status" value="1"/>
</dbReference>
<feature type="non-terminal residue" evidence="2">
    <location>
        <position position="508"/>
    </location>
</feature>
<dbReference type="InterPro" id="IPR006994">
    <property type="entry name" value="TCF25/Rqc1"/>
</dbReference>
<dbReference type="Proteomes" id="UP001642464">
    <property type="component" value="Unassembled WGS sequence"/>
</dbReference>
<name>A0ABP0S8R6_9DINO</name>
<feature type="region of interest" description="Disordered" evidence="1">
    <location>
        <begin position="99"/>
        <end position="147"/>
    </location>
</feature>
<organism evidence="2 3">
    <name type="scientific">Durusdinium trenchii</name>
    <dbReference type="NCBI Taxonomy" id="1381693"/>
    <lineage>
        <taxon>Eukaryota</taxon>
        <taxon>Sar</taxon>
        <taxon>Alveolata</taxon>
        <taxon>Dinophyceae</taxon>
        <taxon>Suessiales</taxon>
        <taxon>Symbiodiniaceae</taxon>
        <taxon>Durusdinium</taxon>
    </lineage>
</organism>
<gene>
    <name evidence="2" type="ORF">SCF082_LOCUS50577</name>
</gene>
<accession>A0ABP0S8R6</accession>
<evidence type="ECO:0000313" key="2">
    <source>
        <dbReference type="EMBL" id="CAK9108763.1"/>
    </source>
</evidence>
<dbReference type="PANTHER" id="PTHR22684:SF0">
    <property type="entry name" value="RIBOSOME QUALITY CONTROL COMPLEX SUBUNIT TCF25"/>
    <property type="match status" value="1"/>
</dbReference>
<evidence type="ECO:0000256" key="1">
    <source>
        <dbReference type="SAM" id="MobiDB-lite"/>
    </source>
</evidence>
<dbReference type="Pfam" id="PF04910">
    <property type="entry name" value="Tcf25"/>
    <property type="match status" value="2"/>
</dbReference>
<comment type="caution">
    <text evidence="2">The sequence shown here is derived from an EMBL/GenBank/DDBJ whole genome shotgun (WGS) entry which is preliminary data.</text>
</comment>
<keyword evidence="3" id="KW-1185">Reference proteome</keyword>
<dbReference type="EMBL" id="CAXAMM010043150">
    <property type="protein sequence ID" value="CAK9108763.1"/>
    <property type="molecule type" value="Genomic_DNA"/>
</dbReference>
<feature type="compositionally biased region" description="Basic and acidic residues" evidence="1">
    <location>
        <begin position="134"/>
        <end position="143"/>
    </location>
</feature>
<evidence type="ECO:0000313" key="3">
    <source>
        <dbReference type="Proteomes" id="UP001642464"/>
    </source>
</evidence>